<dbReference type="PROSITE" id="PS51832">
    <property type="entry name" value="HD_GYP"/>
    <property type="match status" value="1"/>
</dbReference>
<protein>
    <submittedName>
        <fullName evidence="7">HD domain-containing protein</fullName>
    </submittedName>
</protein>
<dbReference type="SMART" id="SM00065">
    <property type="entry name" value="GAF"/>
    <property type="match status" value="1"/>
</dbReference>
<evidence type="ECO:0000256" key="2">
    <source>
        <dbReference type="ARBA" id="ARBA00022777"/>
    </source>
</evidence>
<feature type="domain" description="HD" evidence="5">
    <location>
        <begin position="340"/>
        <end position="462"/>
    </location>
</feature>
<evidence type="ECO:0000256" key="3">
    <source>
        <dbReference type="PROSITE-ProRule" id="PRU00169"/>
    </source>
</evidence>
<comment type="caution">
    <text evidence="7">The sequence shown here is derived from an EMBL/GenBank/DDBJ whole genome shotgun (WGS) entry which is preliminary data.</text>
</comment>
<dbReference type="Pfam" id="PF00072">
    <property type="entry name" value="Response_reg"/>
    <property type="match status" value="1"/>
</dbReference>
<gene>
    <name evidence="7" type="ORF">HY730_08765</name>
</gene>
<proteinExistence type="predicted"/>
<dbReference type="SMART" id="SM00471">
    <property type="entry name" value="HDc"/>
    <property type="match status" value="1"/>
</dbReference>
<reference evidence="7" key="1">
    <citation type="submission" date="2020-07" db="EMBL/GenBank/DDBJ databases">
        <title>Huge and variable diversity of episymbiotic CPR bacteria and DPANN archaea in groundwater ecosystems.</title>
        <authorList>
            <person name="He C.Y."/>
            <person name="Keren R."/>
            <person name="Whittaker M."/>
            <person name="Farag I.F."/>
            <person name="Doudna J."/>
            <person name="Cate J.H.D."/>
            <person name="Banfield J.F."/>
        </authorList>
    </citation>
    <scope>NUCLEOTIDE SEQUENCE</scope>
    <source>
        <strain evidence="7">NC_groundwater_1482_Ag_S-0.65um_47_24</strain>
    </source>
</reference>
<dbReference type="SUPFAM" id="SSF55781">
    <property type="entry name" value="GAF domain-like"/>
    <property type="match status" value="1"/>
</dbReference>
<dbReference type="GO" id="GO:0016301">
    <property type="term" value="F:kinase activity"/>
    <property type="evidence" value="ECO:0007669"/>
    <property type="project" value="UniProtKB-KW"/>
</dbReference>
<sequence length="518" mass="58900">MEINKNYTRKSESFIVCLDDDSDFLNSLKLTLPMKFSNGRQYNILFRDNPFETLELLKELVDSHEEIALLMTDQMMPKMRGIDFLKEARKITPNSMKVLLTGHAGIDSAIIAINENLLDKYLTKPITDFDDLVFTLKRLINEFHLKNTVDAQQRIILELYEFSNSLNSYRVLEDILEHTVSFARRVLNCERISILLLEEGELIFKAGVGIPQDMKCRIRVPLGKNVAGRVLKNREPMLVKDINELPWLKEKINDEFRSFISVPVICAELGSFDVPLGVINVTNKVGNEAFSKQDLRTLFFIANTASIAINNQYNLKKLEKSYFDTVQALIMALEARDKYTKGHSLRVMEFSVGIANQLGLDQQTINLIKDAAILHDIGKIGIRDEVLLKAGRLDPDELIEIRKHPEISSNIVKSITSLQEVGTIVSQHHERYDGGGYPKGVKGELIHIGARIMAVADSYDAMTSNRPYRQALNLSDVLKELQKESGGQFDPMCVNAFLQCLSDERTKIMDLEMQMRKL</sequence>
<feature type="domain" description="Response regulatory" evidence="4">
    <location>
        <begin position="14"/>
        <end position="139"/>
    </location>
</feature>
<dbReference type="InterPro" id="IPR003607">
    <property type="entry name" value="HD/PDEase_dom"/>
</dbReference>
<evidence type="ECO:0000256" key="1">
    <source>
        <dbReference type="ARBA" id="ARBA00022679"/>
    </source>
</evidence>
<dbReference type="SMART" id="SM00448">
    <property type="entry name" value="REC"/>
    <property type="match status" value="1"/>
</dbReference>
<name>A0A933GPU5_UNCTE</name>
<dbReference type="Gene3D" id="3.30.450.40">
    <property type="match status" value="1"/>
</dbReference>
<dbReference type="PANTHER" id="PTHR43155">
    <property type="entry name" value="CYCLIC DI-GMP PHOSPHODIESTERASE PA4108-RELATED"/>
    <property type="match status" value="1"/>
</dbReference>
<dbReference type="InterPro" id="IPR037522">
    <property type="entry name" value="HD_GYP_dom"/>
</dbReference>
<feature type="domain" description="HD-GYP" evidence="6">
    <location>
        <begin position="318"/>
        <end position="513"/>
    </location>
</feature>
<dbReference type="InterPro" id="IPR006674">
    <property type="entry name" value="HD_domain"/>
</dbReference>
<dbReference type="InterPro" id="IPR011006">
    <property type="entry name" value="CheY-like_superfamily"/>
</dbReference>
<dbReference type="PANTHER" id="PTHR43155:SF2">
    <property type="entry name" value="CYCLIC DI-GMP PHOSPHODIESTERASE PA4108"/>
    <property type="match status" value="1"/>
</dbReference>
<evidence type="ECO:0000259" key="6">
    <source>
        <dbReference type="PROSITE" id="PS51832"/>
    </source>
</evidence>
<evidence type="ECO:0000259" key="4">
    <source>
        <dbReference type="PROSITE" id="PS50110"/>
    </source>
</evidence>
<dbReference type="PROSITE" id="PS51831">
    <property type="entry name" value="HD"/>
    <property type="match status" value="1"/>
</dbReference>
<dbReference type="NCBIfam" id="TIGR00277">
    <property type="entry name" value="HDIG"/>
    <property type="match status" value="1"/>
</dbReference>
<accession>A0A933GPU5</accession>
<dbReference type="Gene3D" id="3.40.50.2300">
    <property type="match status" value="1"/>
</dbReference>
<evidence type="ECO:0000313" key="7">
    <source>
        <dbReference type="EMBL" id="MBI4596450.1"/>
    </source>
</evidence>
<organism evidence="7 8">
    <name type="scientific">Tectimicrobiota bacterium</name>
    <dbReference type="NCBI Taxonomy" id="2528274"/>
    <lineage>
        <taxon>Bacteria</taxon>
        <taxon>Pseudomonadati</taxon>
        <taxon>Nitrospinota/Tectimicrobiota group</taxon>
        <taxon>Candidatus Tectimicrobiota</taxon>
    </lineage>
</organism>
<dbReference type="InterPro" id="IPR029016">
    <property type="entry name" value="GAF-like_dom_sf"/>
</dbReference>
<dbReference type="PROSITE" id="PS50110">
    <property type="entry name" value="RESPONSE_REGULATORY"/>
    <property type="match status" value="1"/>
</dbReference>
<dbReference type="CDD" id="cd00077">
    <property type="entry name" value="HDc"/>
    <property type="match status" value="1"/>
</dbReference>
<dbReference type="InterPro" id="IPR003018">
    <property type="entry name" value="GAF"/>
</dbReference>
<dbReference type="SUPFAM" id="SSF109604">
    <property type="entry name" value="HD-domain/PDEase-like"/>
    <property type="match status" value="1"/>
</dbReference>
<dbReference type="SUPFAM" id="SSF52172">
    <property type="entry name" value="CheY-like"/>
    <property type="match status" value="1"/>
</dbReference>
<dbReference type="Gene3D" id="1.10.3210.10">
    <property type="entry name" value="Hypothetical protein af1432"/>
    <property type="match status" value="1"/>
</dbReference>
<evidence type="ECO:0000313" key="8">
    <source>
        <dbReference type="Proteomes" id="UP000772181"/>
    </source>
</evidence>
<dbReference type="Pfam" id="PF13185">
    <property type="entry name" value="GAF_2"/>
    <property type="match status" value="1"/>
</dbReference>
<dbReference type="InterPro" id="IPR006675">
    <property type="entry name" value="HDIG_dom"/>
</dbReference>
<dbReference type="EMBL" id="JACQWF010000384">
    <property type="protein sequence ID" value="MBI4596450.1"/>
    <property type="molecule type" value="Genomic_DNA"/>
</dbReference>
<keyword evidence="2" id="KW-0418">Kinase</keyword>
<dbReference type="Pfam" id="PF13487">
    <property type="entry name" value="HD_5"/>
    <property type="match status" value="1"/>
</dbReference>
<dbReference type="Proteomes" id="UP000772181">
    <property type="component" value="Unassembled WGS sequence"/>
</dbReference>
<keyword evidence="3" id="KW-0597">Phosphoprotein</keyword>
<dbReference type="GO" id="GO:0000160">
    <property type="term" value="P:phosphorelay signal transduction system"/>
    <property type="evidence" value="ECO:0007669"/>
    <property type="project" value="InterPro"/>
</dbReference>
<dbReference type="InterPro" id="IPR001789">
    <property type="entry name" value="Sig_transdc_resp-reg_receiver"/>
</dbReference>
<dbReference type="AlphaFoldDB" id="A0A933GPU5"/>
<evidence type="ECO:0000259" key="5">
    <source>
        <dbReference type="PROSITE" id="PS51831"/>
    </source>
</evidence>
<feature type="modified residue" description="4-aspartylphosphate" evidence="3">
    <location>
        <position position="73"/>
    </location>
</feature>
<keyword evidence="1" id="KW-0808">Transferase</keyword>